<keyword evidence="1" id="KW-0812">Transmembrane</keyword>
<gene>
    <name evidence="3" type="ORF">K491DRAFT_586357</name>
</gene>
<accession>A0A6A6TS86</accession>
<evidence type="ECO:0000259" key="2">
    <source>
        <dbReference type="Pfam" id="PF20237"/>
    </source>
</evidence>
<feature type="domain" description="DUF6594" evidence="2">
    <location>
        <begin position="2"/>
        <end position="251"/>
    </location>
</feature>
<organism evidence="3 4">
    <name type="scientific">Lophiostoma macrostomum CBS 122681</name>
    <dbReference type="NCBI Taxonomy" id="1314788"/>
    <lineage>
        <taxon>Eukaryota</taxon>
        <taxon>Fungi</taxon>
        <taxon>Dikarya</taxon>
        <taxon>Ascomycota</taxon>
        <taxon>Pezizomycotina</taxon>
        <taxon>Dothideomycetes</taxon>
        <taxon>Pleosporomycetidae</taxon>
        <taxon>Pleosporales</taxon>
        <taxon>Lophiostomataceae</taxon>
        <taxon>Lophiostoma</taxon>
    </lineage>
</organism>
<dbReference type="EMBL" id="MU004291">
    <property type="protein sequence ID" value="KAF2662017.1"/>
    <property type="molecule type" value="Genomic_DNA"/>
</dbReference>
<proteinExistence type="predicted"/>
<feature type="transmembrane region" description="Helical" evidence="1">
    <location>
        <begin position="183"/>
        <end position="204"/>
    </location>
</feature>
<keyword evidence="1" id="KW-0472">Membrane</keyword>
<dbReference type="PANTHER" id="PTHR34502:SF5">
    <property type="entry name" value="DUF6594 DOMAIN-CONTAINING PROTEIN"/>
    <property type="match status" value="1"/>
</dbReference>
<dbReference type="OrthoDB" id="5341582at2759"/>
<feature type="transmembrane region" description="Helical" evidence="1">
    <location>
        <begin position="210"/>
        <end position="230"/>
    </location>
</feature>
<reference evidence="3" key="1">
    <citation type="journal article" date="2020" name="Stud. Mycol.">
        <title>101 Dothideomycetes genomes: a test case for predicting lifestyles and emergence of pathogens.</title>
        <authorList>
            <person name="Haridas S."/>
            <person name="Albert R."/>
            <person name="Binder M."/>
            <person name="Bloem J."/>
            <person name="Labutti K."/>
            <person name="Salamov A."/>
            <person name="Andreopoulos B."/>
            <person name="Baker S."/>
            <person name="Barry K."/>
            <person name="Bills G."/>
            <person name="Bluhm B."/>
            <person name="Cannon C."/>
            <person name="Castanera R."/>
            <person name="Culley D."/>
            <person name="Daum C."/>
            <person name="Ezra D."/>
            <person name="Gonzalez J."/>
            <person name="Henrissat B."/>
            <person name="Kuo A."/>
            <person name="Liang C."/>
            <person name="Lipzen A."/>
            <person name="Lutzoni F."/>
            <person name="Magnuson J."/>
            <person name="Mondo S."/>
            <person name="Nolan M."/>
            <person name="Ohm R."/>
            <person name="Pangilinan J."/>
            <person name="Park H.-J."/>
            <person name="Ramirez L."/>
            <person name="Alfaro M."/>
            <person name="Sun H."/>
            <person name="Tritt A."/>
            <person name="Yoshinaga Y."/>
            <person name="Zwiers L.-H."/>
            <person name="Turgeon B."/>
            <person name="Goodwin S."/>
            <person name="Spatafora J."/>
            <person name="Crous P."/>
            <person name="Grigoriev I."/>
        </authorList>
    </citation>
    <scope>NUCLEOTIDE SEQUENCE</scope>
    <source>
        <strain evidence="3">CBS 122681</strain>
    </source>
</reference>
<keyword evidence="1" id="KW-1133">Transmembrane helix</keyword>
<protein>
    <recommendedName>
        <fullName evidence="2">DUF6594 domain-containing protein</fullName>
    </recommendedName>
</protein>
<evidence type="ECO:0000313" key="4">
    <source>
        <dbReference type="Proteomes" id="UP000799324"/>
    </source>
</evidence>
<dbReference type="Proteomes" id="UP000799324">
    <property type="component" value="Unassembled WGS sequence"/>
</dbReference>
<dbReference type="AlphaFoldDB" id="A0A6A6TS86"/>
<feature type="non-terminal residue" evidence="3">
    <location>
        <position position="1"/>
    </location>
</feature>
<evidence type="ECO:0000256" key="1">
    <source>
        <dbReference type="SAM" id="Phobius"/>
    </source>
</evidence>
<evidence type="ECO:0000313" key="3">
    <source>
        <dbReference type="EMBL" id="KAF2662017.1"/>
    </source>
</evidence>
<dbReference type="PANTHER" id="PTHR34502">
    <property type="entry name" value="DUF6594 DOMAIN-CONTAINING PROTEIN-RELATED"/>
    <property type="match status" value="1"/>
</dbReference>
<name>A0A6A6TS86_9PLEO</name>
<keyword evidence="4" id="KW-1185">Reference proteome</keyword>
<sequence length="261" mass="29418">GYPSFVQFLGSHSSFNIFRRFTSLRLRLMLCKQDQLCALEQQLNAIDESDTRLLHLGSIRLDENADRKRVLAEIDLVLGEFDVLVDRNERAFARRKAKRRNLANIRRWLEDKGSIARKETEYSEQSDDVMSLEHTTSDSLLDSVAIGIEKLLMRLPGLLSSKLRTSTAAEPNLWIFPRTLLQGLARVVLACVLITLLFLPIVLINGTKRLSTRLILIWISATLFIMILTIGTKARTAEVFVAGTTYVTVLVVFVAQNGSGQ</sequence>
<feature type="transmembrane region" description="Helical" evidence="1">
    <location>
        <begin position="237"/>
        <end position="255"/>
    </location>
</feature>
<dbReference type="InterPro" id="IPR046529">
    <property type="entry name" value="DUF6594"/>
</dbReference>
<dbReference type="Pfam" id="PF20237">
    <property type="entry name" value="DUF6594"/>
    <property type="match status" value="1"/>
</dbReference>